<dbReference type="InterPro" id="IPR011990">
    <property type="entry name" value="TPR-like_helical_dom_sf"/>
</dbReference>
<proteinExistence type="inferred from homology"/>
<evidence type="ECO:0000256" key="1">
    <source>
        <dbReference type="ARBA" id="ARBA00004167"/>
    </source>
</evidence>
<dbReference type="PANTHER" id="PTHR46208">
    <property type="entry name" value="MITOCHONDRIAL IMPORT RECEPTOR SUBUNIT TOM70"/>
    <property type="match status" value="1"/>
</dbReference>
<evidence type="ECO:0000256" key="7">
    <source>
        <dbReference type="ARBA" id="ARBA00038030"/>
    </source>
</evidence>
<sequence>MRRLVGLLGIGVMVTLAFAARGSHLLEGGKVHYRDGRYEKADTLFLKSIEKGLAVTESYMWHGKASIRMKKPDLIEAARAFLEVLKRDTTAEIIKKDEEAHDLAQIAFYYGAQKMLYEPSKADTLILFLRMGIKLDPKREQNYVLLGRFHLQNQELDEALDVAAELEKINPESPDVAYLKGRVNLIKGNKEEAVELFKVSTARFNTEIEKLKEGIGSQLGIEEEDIDKMVSAIEELEESRDSVSMDDKQKLLTEEFGLIPPQATAFLRWQSGYAGKNRQLSDAYNWLGKSYMENKKYPEADSALARSLELDPENINVMWDKALASYYLRKYKEAVELLKKVEASVEEDYLVHLWLGICYLKFDPKELDEAEKHLEKVIEIDENIADAYRNLAVIARERGEIKKASELLKKYDELIKKEGGN</sequence>
<organism evidence="9 10">
    <name type="scientific">candidate division TA06 bacterium B3_TA06</name>
    <dbReference type="NCBI Taxonomy" id="2012487"/>
    <lineage>
        <taxon>Bacteria</taxon>
        <taxon>Bacteria division TA06</taxon>
    </lineage>
</organism>
<dbReference type="InterPro" id="IPR019734">
    <property type="entry name" value="TPR_rpt"/>
</dbReference>
<evidence type="ECO:0000256" key="5">
    <source>
        <dbReference type="ARBA" id="ARBA00022989"/>
    </source>
</evidence>
<accession>A0A532VAF1</accession>
<dbReference type="PROSITE" id="PS50005">
    <property type="entry name" value="TPR"/>
    <property type="match status" value="2"/>
</dbReference>
<dbReference type="Gene3D" id="1.25.40.10">
    <property type="entry name" value="Tetratricopeptide repeat domain"/>
    <property type="match status" value="2"/>
</dbReference>
<reference evidence="9 10" key="1">
    <citation type="submission" date="2017-06" db="EMBL/GenBank/DDBJ databases">
        <title>Novel microbial phyla capable of carbon fixation and sulfur reduction in deep-sea sediments.</title>
        <authorList>
            <person name="Huang J."/>
            <person name="Baker B."/>
            <person name="Wang Y."/>
        </authorList>
    </citation>
    <scope>NUCLEOTIDE SEQUENCE [LARGE SCALE GENOMIC DNA]</scope>
    <source>
        <strain evidence="9">B3_TA06</strain>
    </source>
</reference>
<feature type="repeat" description="TPR" evidence="8">
    <location>
        <begin position="281"/>
        <end position="314"/>
    </location>
</feature>
<dbReference type="GO" id="GO:0030943">
    <property type="term" value="F:mitochondrion targeting sequence binding"/>
    <property type="evidence" value="ECO:0007669"/>
    <property type="project" value="TreeGrafter"/>
</dbReference>
<evidence type="ECO:0000313" key="10">
    <source>
        <dbReference type="Proteomes" id="UP000317778"/>
    </source>
</evidence>
<keyword evidence="3" id="KW-0677">Repeat</keyword>
<evidence type="ECO:0000256" key="3">
    <source>
        <dbReference type="ARBA" id="ARBA00022737"/>
    </source>
</evidence>
<dbReference type="GO" id="GO:0008320">
    <property type="term" value="F:protein transmembrane transporter activity"/>
    <property type="evidence" value="ECO:0007669"/>
    <property type="project" value="TreeGrafter"/>
</dbReference>
<dbReference type="Pfam" id="PF13432">
    <property type="entry name" value="TPR_16"/>
    <property type="match status" value="2"/>
</dbReference>
<dbReference type="Pfam" id="PF07719">
    <property type="entry name" value="TPR_2"/>
    <property type="match status" value="1"/>
</dbReference>
<keyword evidence="5" id="KW-1133">Transmembrane helix</keyword>
<dbReference type="PANTHER" id="PTHR46208:SF1">
    <property type="entry name" value="MITOCHONDRIAL IMPORT RECEPTOR SUBUNIT TOM70"/>
    <property type="match status" value="1"/>
</dbReference>
<evidence type="ECO:0008006" key="11">
    <source>
        <dbReference type="Google" id="ProtNLM"/>
    </source>
</evidence>
<comment type="similarity">
    <text evidence="7">Belongs to the Tom70 family.</text>
</comment>
<dbReference type="SUPFAM" id="SSF48452">
    <property type="entry name" value="TPR-like"/>
    <property type="match status" value="1"/>
</dbReference>
<keyword evidence="4 8" id="KW-0802">TPR repeat</keyword>
<protein>
    <recommendedName>
        <fullName evidence="11">Tetratricopeptide repeat-like domain-containing protein</fullName>
    </recommendedName>
</protein>
<dbReference type="EMBL" id="NJBO01000001">
    <property type="protein sequence ID" value="TKJ44179.1"/>
    <property type="molecule type" value="Genomic_DNA"/>
</dbReference>
<keyword evidence="2" id="KW-0812">Transmembrane</keyword>
<comment type="caution">
    <text evidence="9">The sequence shown here is derived from an EMBL/GenBank/DDBJ whole genome shotgun (WGS) entry which is preliminary data.</text>
</comment>
<dbReference type="InterPro" id="IPR013105">
    <property type="entry name" value="TPR_2"/>
</dbReference>
<evidence type="ECO:0000256" key="4">
    <source>
        <dbReference type="ARBA" id="ARBA00022803"/>
    </source>
</evidence>
<gene>
    <name evidence="9" type="ORF">CEE36_00090</name>
</gene>
<dbReference type="GO" id="GO:0030150">
    <property type="term" value="P:protein import into mitochondrial matrix"/>
    <property type="evidence" value="ECO:0007669"/>
    <property type="project" value="TreeGrafter"/>
</dbReference>
<dbReference type="Proteomes" id="UP000317778">
    <property type="component" value="Unassembled WGS sequence"/>
</dbReference>
<comment type="subcellular location">
    <subcellularLocation>
        <location evidence="1">Membrane</location>
        <topology evidence="1">Single-pass membrane protein</topology>
    </subcellularLocation>
</comment>
<feature type="repeat" description="TPR" evidence="8">
    <location>
        <begin position="140"/>
        <end position="173"/>
    </location>
</feature>
<dbReference type="AlphaFoldDB" id="A0A532VAF1"/>
<evidence type="ECO:0000256" key="6">
    <source>
        <dbReference type="ARBA" id="ARBA00023136"/>
    </source>
</evidence>
<keyword evidence="6" id="KW-0472">Membrane</keyword>
<evidence type="ECO:0000256" key="8">
    <source>
        <dbReference type="PROSITE-ProRule" id="PRU00339"/>
    </source>
</evidence>
<dbReference type="GO" id="GO:0016020">
    <property type="term" value="C:membrane"/>
    <property type="evidence" value="ECO:0007669"/>
    <property type="project" value="UniProtKB-SubCell"/>
</dbReference>
<dbReference type="SMART" id="SM00028">
    <property type="entry name" value="TPR"/>
    <property type="match status" value="6"/>
</dbReference>
<evidence type="ECO:0000256" key="2">
    <source>
        <dbReference type="ARBA" id="ARBA00022692"/>
    </source>
</evidence>
<name>A0A532VAF1_UNCT6</name>
<evidence type="ECO:0000313" key="9">
    <source>
        <dbReference type="EMBL" id="TKJ44179.1"/>
    </source>
</evidence>